<dbReference type="OrthoDB" id="343806at2"/>
<dbReference type="RefSeq" id="WP_012390201.1">
    <property type="nucleotide sequence ID" value="NC_010602.1"/>
</dbReference>
<dbReference type="STRING" id="456481.LEPBI_I3280"/>
<sequence length="200" mass="22656">MKRPTFLQTQEIRNCFIQIFHILILAVIILCFHPMEAKEPPNQISFTEGGIQKTFYRNPNIEAEYLDPQQVNSSLNKSLGNQKVKFGWNIRQAGKPFHLKQSKSNVTTKVTEVYNTGVGSGPNIVLPGAIIVSFKKDQSMESLSKLAQKYKIEILRQLTPRLVSFQTEPGFYSVEKANELLNEGIVLEAYPETAVEKVLK</sequence>
<feature type="transmembrane region" description="Helical" evidence="1">
    <location>
        <begin position="12"/>
        <end position="35"/>
    </location>
</feature>
<organism evidence="2 3">
    <name type="scientific">Leptospira biflexa serovar Patoc (strain Patoc 1 / ATCC 23582 / Paris)</name>
    <dbReference type="NCBI Taxonomy" id="456481"/>
    <lineage>
        <taxon>Bacteria</taxon>
        <taxon>Pseudomonadati</taxon>
        <taxon>Spirochaetota</taxon>
        <taxon>Spirochaetia</taxon>
        <taxon>Leptospirales</taxon>
        <taxon>Leptospiraceae</taxon>
        <taxon>Leptospira</taxon>
    </lineage>
</organism>
<dbReference type="EMBL" id="CP000786">
    <property type="protein sequence ID" value="ABZ99345.1"/>
    <property type="molecule type" value="Genomic_DNA"/>
</dbReference>
<keyword evidence="1" id="KW-1133">Transmembrane helix</keyword>
<keyword evidence="1" id="KW-0812">Transmembrane</keyword>
<dbReference type="AlphaFoldDB" id="B0SQU8"/>
<accession>B0SQU8</accession>
<evidence type="ECO:0000313" key="3">
    <source>
        <dbReference type="Proteomes" id="UP000001847"/>
    </source>
</evidence>
<dbReference type="Proteomes" id="UP000001847">
    <property type="component" value="Chromosome I"/>
</dbReference>
<reference evidence="2 3" key="1">
    <citation type="journal article" date="2008" name="PLoS ONE">
        <title>Genome sequence of the saprophyte Leptospira biflexa provides insights into the evolution of Leptospira and the pathogenesis of leptospirosis.</title>
        <authorList>
            <person name="Picardeau M."/>
            <person name="Bulach D.M."/>
            <person name="Bouchier C."/>
            <person name="Zuerner R.L."/>
            <person name="Zidane N."/>
            <person name="Wilson P.J."/>
            <person name="Creno S."/>
            <person name="Kuczek E.S."/>
            <person name="Bommezzadri S."/>
            <person name="Davis J.C."/>
            <person name="McGrath A."/>
            <person name="Johnson M.J."/>
            <person name="Boursaux-Eude C."/>
            <person name="Seemann T."/>
            <person name="Rouy Z."/>
            <person name="Coppel R.L."/>
            <person name="Rood J.I."/>
            <person name="Lajus A."/>
            <person name="Davies J.K."/>
            <person name="Medigue C."/>
            <person name="Adler B."/>
        </authorList>
    </citation>
    <scope>NUCLEOTIDE SEQUENCE [LARGE SCALE GENOMIC DNA]</scope>
    <source>
        <strain evidence="3">Patoc 1 / ATCC 23582 / Paris</strain>
    </source>
</reference>
<keyword evidence="3" id="KW-1185">Reference proteome</keyword>
<dbReference type="KEGG" id="lbi:LEPBI_I3280"/>
<dbReference type="HOGENOM" id="CLU_1364814_0_0_12"/>
<name>B0SQU8_LEPBP</name>
<keyword evidence="1" id="KW-0472">Membrane</keyword>
<proteinExistence type="predicted"/>
<evidence type="ECO:0000313" key="2">
    <source>
        <dbReference type="EMBL" id="ABZ99345.1"/>
    </source>
</evidence>
<gene>
    <name evidence="2" type="ordered locus">LEPBI_I3280</name>
</gene>
<dbReference type="BioCyc" id="LBIF456481:LEPBI_RS16065-MONOMER"/>
<protein>
    <submittedName>
        <fullName evidence="2">Uncharacterized protein</fullName>
    </submittedName>
</protein>
<evidence type="ECO:0000256" key="1">
    <source>
        <dbReference type="SAM" id="Phobius"/>
    </source>
</evidence>